<evidence type="ECO:0000313" key="1">
    <source>
        <dbReference type="EMBL" id="GAA3653485.1"/>
    </source>
</evidence>
<comment type="caution">
    <text evidence="1">The sequence shown here is derived from an EMBL/GenBank/DDBJ whole genome shotgun (WGS) entry which is preliminary data.</text>
</comment>
<evidence type="ECO:0000313" key="2">
    <source>
        <dbReference type="Proteomes" id="UP001410795"/>
    </source>
</evidence>
<dbReference type="EMBL" id="BAAAYV010000005">
    <property type="protein sequence ID" value="GAA3653485.1"/>
    <property type="molecule type" value="Genomic_DNA"/>
</dbReference>
<name>A0ABP7B987_9MICO</name>
<keyword evidence="2" id="KW-1185">Reference proteome</keyword>
<accession>A0ABP7B987</accession>
<sequence length="85" mass="8951">MGGMSDNATRELLPVQRAIVSAWPSAWIDAFAMCSDDGGITLVALDGETIALDARVTAAAGEPVAFHRVAEVLSVGGELIRARRR</sequence>
<organism evidence="1 2">
    <name type="scientific">Microbacterium marinilacus</name>
    <dbReference type="NCBI Taxonomy" id="415209"/>
    <lineage>
        <taxon>Bacteria</taxon>
        <taxon>Bacillati</taxon>
        <taxon>Actinomycetota</taxon>
        <taxon>Actinomycetes</taxon>
        <taxon>Micrococcales</taxon>
        <taxon>Microbacteriaceae</taxon>
        <taxon>Microbacterium</taxon>
    </lineage>
</organism>
<proteinExistence type="predicted"/>
<reference evidence="2" key="1">
    <citation type="journal article" date="2019" name="Int. J. Syst. Evol. Microbiol.">
        <title>The Global Catalogue of Microorganisms (GCM) 10K type strain sequencing project: providing services to taxonomists for standard genome sequencing and annotation.</title>
        <authorList>
            <consortium name="The Broad Institute Genomics Platform"/>
            <consortium name="The Broad Institute Genome Sequencing Center for Infectious Disease"/>
            <person name="Wu L."/>
            <person name="Ma J."/>
        </authorList>
    </citation>
    <scope>NUCLEOTIDE SEQUENCE [LARGE SCALE GENOMIC DNA]</scope>
    <source>
        <strain evidence="2">JCM 16546</strain>
    </source>
</reference>
<dbReference type="Proteomes" id="UP001410795">
    <property type="component" value="Unassembled WGS sequence"/>
</dbReference>
<gene>
    <name evidence="1" type="ORF">GCM10022202_11690</name>
</gene>
<protein>
    <submittedName>
        <fullName evidence="1">Uncharacterized protein</fullName>
    </submittedName>
</protein>